<dbReference type="Gene3D" id="3.10.129.10">
    <property type="entry name" value="Hotdog Thioesterase"/>
    <property type="match status" value="1"/>
</dbReference>
<organism evidence="3 4">
    <name type="scientific">Mesobacillus subterraneus</name>
    <dbReference type="NCBI Taxonomy" id="285983"/>
    <lineage>
        <taxon>Bacteria</taxon>
        <taxon>Bacillati</taxon>
        <taxon>Bacillota</taxon>
        <taxon>Bacilli</taxon>
        <taxon>Bacillales</taxon>
        <taxon>Bacillaceae</taxon>
        <taxon>Mesobacillus</taxon>
    </lineage>
</organism>
<dbReference type="EMBL" id="RSFW01000019">
    <property type="protein sequence ID" value="RSD25414.1"/>
    <property type="molecule type" value="Genomic_DNA"/>
</dbReference>
<dbReference type="InterPro" id="IPR052723">
    <property type="entry name" value="Acyl-CoA_thioesterase_PaaI"/>
</dbReference>
<sequence>MEKNMSETEIHLRYKAKIIEVLERDSYAKSLGIRLSELGPGSAKSELLVQDGMLNMHGTLHGAVTFALADFAFQSACNSYGRMSVGLTTTVNYMAAGQLGSVVTAKATEERKNYRTAWYKIAIESNGELISTMEATAYRKEKYFVPED</sequence>
<dbReference type="InterPro" id="IPR006683">
    <property type="entry name" value="Thioestr_dom"/>
</dbReference>
<dbReference type="GO" id="GO:0016289">
    <property type="term" value="F:acyl-CoA hydrolase activity"/>
    <property type="evidence" value="ECO:0007669"/>
    <property type="project" value="UniProtKB-ARBA"/>
</dbReference>
<evidence type="ECO:0000259" key="2">
    <source>
        <dbReference type="Pfam" id="PF03061"/>
    </source>
</evidence>
<dbReference type="PANTHER" id="PTHR42856:SF1">
    <property type="entry name" value="ACYL-COENZYME A THIOESTERASE PAAI"/>
    <property type="match status" value="1"/>
</dbReference>
<evidence type="ECO:0000256" key="1">
    <source>
        <dbReference type="ARBA" id="ARBA00022801"/>
    </source>
</evidence>
<reference evidence="4" key="1">
    <citation type="submission" date="2018-12" db="EMBL/GenBank/DDBJ databases">
        <title>Bacillus chawlae sp. nov., Bacillus glennii sp. nov., and Bacillus saganii sp. nov. Isolated from the Vehicle Assembly Building at Kennedy Space Center where the Viking Spacecraft were Assembled.</title>
        <authorList>
            <person name="Seuylemezian A."/>
            <person name="Vaishampayan P."/>
        </authorList>
    </citation>
    <scope>NUCLEOTIDE SEQUENCE [LARGE SCALE GENOMIC DNA]</scope>
    <source>
        <strain evidence="4">DSM 13966</strain>
    </source>
</reference>
<dbReference type="AlphaFoldDB" id="A0A427TM29"/>
<gene>
    <name evidence="3" type="ORF">EJA10_16525</name>
</gene>
<accession>A0A427TM29</accession>
<dbReference type="RefSeq" id="WP_125481133.1">
    <property type="nucleotide sequence ID" value="NZ_RSFW01000019.1"/>
</dbReference>
<dbReference type="PANTHER" id="PTHR42856">
    <property type="entry name" value="ACYL-COENZYME A THIOESTERASE PAAI"/>
    <property type="match status" value="1"/>
</dbReference>
<dbReference type="InterPro" id="IPR029069">
    <property type="entry name" value="HotDog_dom_sf"/>
</dbReference>
<proteinExistence type="predicted"/>
<keyword evidence="1" id="KW-0378">Hydrolase</keyword>
<evidence type="ECO:0000313" key="3">
    <source>
        <dbReference type="EMBL" id="RSD25414.1"/>
    </source>
</evidence>
<dbReference type="OrthoDB" id="286702at2"/>
<evidence type="ECO:0000313" key="4">
    <source>
        <dbReference type="Proteomes" id="UP000279911"/>
    </source>
</evidence>
<comment type="caution">
    <text evidence="3">The sequence shown here is derived from an EMBL/GenBank/DDBJ whole genome shotgun (WGS) entry which is preliminary data.</text>
</comment>
<dbReference type="Pfam" id="PF03061">
    <property type="entry name" value="4HBT"/>
    <property type="match status" value="1"/>
</dbReference>
<dbReference type="NCBIfam" id="TIGR00369">
    <property type="entry name" value="unchar_dom_1"/>
    <property type="match status" value="1"/>
</dbReference>
<feature type="domain" description="Thioesterase" evidence="2">
    <location>
        <begin position="57"/>
        <end position="124"/>
    </location>
</feature>
<dbReference type="InterPro" id="IPR003736">
    <property type="entry name" value="PAAI_dom"/>
</dbReference>
<protein>
    <submittedName>
        <fullName evidence="3">Hotdog fold thioesterase</fullName>
    </submittedName>
</protein>
<dbReference type="CDD" id="cd03443">
    <property type="entry name" value="PaaI_thioesterase"/>
    <property type="match status" value="1"/>
</dbReference>
<dbReference type="Proteomes" id="UP000279911">
    <property type="component" value="Unassembled WGS sequence"/>
</dbReference>
<dbReference type="SUPFAM" id="SSF54637">
    <property type="entry name" value="Thioesterase/thiol ester dehydrase-isomerase"/>
    <property type="match status" value="1"/>
</dbReference>
<name>A0A427TM29_9BACI</name>